<evidence type="ECO:0000313" key="2">
    <source>
        <dbReference type="Proteomes" id="UP000521379"/>
    </source>
</evidence>
<dbReference type="Proteomes" id="UP000521379">
    <property type="component" value="Unassembled WGS sequence"/>
</dbReference>
<proteinExistence type="predicted"/>
<evidence type="ECO:0000313" key="1">
    <source>
        <dbReference type="EMBL" id="NKE10541.1"/>
    </source>
</evidence>
<reference evidence="1 2" key="1">
    <citation type="submission" date="2020-02" db="EMBL/GenBank/DDBJ databases">
        <authorList>
            <person name="Sun Q."/>
        </authorList>
    </citation>
    <scope>NUCLEOTIDE SEQUENCE [LARGE SCALE GENOMIC DNA]</scope>
    <source>
        <strain evidence="1 2">YIM 13062</strain>
    </source>
</reference>
<name>A0A846U6Y1_9MICC</name>
<gene>
    <name evidence="1" type="ORF">GTW58_11495</name>
</gene>
<accession>A0A846U6Y1</accession>
<organism evidence="1 2">
    <name type="scientific">Kocuria subflava</name>
    <dbReference type="NCBI Taxonomy" id="1736139"/>
    <lineage>
        <taxon>Bacteria</taxon>
        <taxon>Bacillati</taxon>
        <taxon>Actinomycetota</taxon>
        <taxon>Actinomycetes</taxon>
        <taxon>Micrococcales</taxon>
        <taxon>Micrococcaceae</taxon>
        <taxon>Kocuria</taxon>
    </lineage>
</organism>
<evidence type="ECO:0008006" key="3">
    <source>
        <dbReference type="Google" id="ProtNLM"/>
    </source>
</evidence>
<dbReference type="EMBL" id="JAAVUN010000030">
    <property type="protein sequence ID" value="NKE10541.1"/>
    <property type="molecule type" value="Genomic_DNA"/>
</dbReference>
<sequence length="120" mass="12724">MQYDINLANAGTVLRDVEILSTDYQGLADDMNDGLERVMGACQADVVAKALAGYAQEEFGPALEAILNLTGTALNKTNEALTYYSEGNLTMMDESIKALDTAEAAPTDFRNGGPTGQQAV</sequence>
<comment type="caution">
    <text evidence="1">The sequence shown here is derived from an EMBL/GenBank/DDBJ whole genome shotgun (WGS) entry which is preliminary data.</text>
</comment>
<keyword evidence="2" id="KW-1185">Reference proteome</keyword>
<protein>
    <recommendedName>
        <fullName evidence="3">ESX-1 secretion-associated protein</fullName>
    </recommendedName>
</protein>
<dbReference type="Pfam" id="PF20117">
    <property type="entry name" value="DUF6507"/>
    <property type="match status" value="1"/>
</dbReference>
<dbReference type="AlphaFoldDB" id="A0A846U6Y1"/>
<dbReference type="InterPro" id="IPR045436">
    <property type="entry name" value="DUF6507"/>
</dbReference>